<dbReference type="RefSeq" id="XP_007926502.1">
    <property type="nucleotide sequence ID" value="XM_007928311.1"/>
</dbReference>
<keyword evidence="3" id="KW-1185">Reference proteome</keyword>
<dbReference type="EMBL" id="KB446558">
    <property type="protein sequence ID" value="EME83205.1"/>
    <property type="molecule type" value="Genomic_DNA"/>
</dbReference>
<name>M2Z022_PSEFD</name>
<feature type="compositionally biased region" description="Low complexity" evidence="1">
    <location>
        <begin position="125"/>
        <end position="146"/>
    </location>
</feature>
<accession>M2Z022</accession>
<dbReference type="VEuPathDB" id="FungiDB:MYCFIDRAFT_196552"/>
<proteinExistence type="predicted"/>
<evidence type="ECO:0000256" key="1">
    <source>
        <dbReference type="SAM" id="MobiDB-lite"/>
    </source>
</evidence>
<protein>
    <submittedName>
        <fullName evidence="2">Uncharacterized protein</fullName>
    </submittedName>
</protein>
<organism evidence="2 3">
    <name type="scientific">Pseudocercospora fijiensis (strain CIRAD86)</name>
    <name type="common">Black leaf streak disease fungus</name>
    <name type="synonym">Mycosphaerella fijiensis</name>
    <dbReference type="NCBI Taxonomy" id="383855"/>
    <lineage>
        <taxon>Eukaryota</taxon>
        <taxon>Fungi</taxon>
        <taxon>Dikarya</taxon>
        <taxon>Ascomycota</taxon>
        <taxon>Pezizomycotina</taxon>
        <taxon>Dothideomycetes</taxon>
        <taxon>Dothideomycetidae</taxon>
        <taxon>Mycosphaerellales</taxon>
        <taxon>Mycosphaerellaceae</taxon>
        <taxon>Pseudocercospora</taxon>
    </lineage>
</organism>
<feature type="compositionally biased region" description="Basic and acidic residues" evidence="1">
    <location>
        <begin position="111"/>
        <end position="122"/>
    </location>
</feature>
<feature type="region of interest" description="Disordered" evidence="1">
    <location>
        <begin position="529"/>
        <end position="550"/>
    </location>
</feature>
<feature type="compositionally biased region" description="Low complexity" evidence="1">
    <location>
        <begin position="35"/>
        <end position="55"/>
    </location>
</feature>
<dbReference type="GeneID" id="19335593"/>
<evidence type="ECO:0000313" key="3">
    <source>
        <dbReference type="Proteomes" id="UP000016932"/>
    </source>
</evidence>
<feature type="region of interest" description="Disordered" evidence="1">
    <location>
        <begin position="1"/>
        <end position="268"/>
    </location>
</feature>
<feature type="compositionally biased region" description="Basic and acidic residues" evidence="1">
    <location>
        <begin position="367"/>
        <end position="413"/>
    </location>
</feature>
<feature type="region of interest" description="Disordered" evidence="1">
    <location>
        <begin position="351"/>
        <end position="439"/>
    </location>
</feature>
<dbReference type="KEGG" id="pfj:MYCFIDRAFT_196552"/>
<dbReference type="HOGENOM" id="CLU_495333_0_0_1"/>
<feature type="compositionally biased region" description="Polar residues" evidence="1">
    <location>
        <begin position="258"/>
        <end position="267"/>
    </location>
</feature>
<evidence type="ECO:0000313" key="2">
    <source>
        <dbReference type="EMBL" id="EME83205.1"/>
    </source>
</evidence>
<dbReference type="Proteomes" id="UP000016932">
    <property type="component" value="Unassembled WGS sequence"/>
</dbReference>
<feature type="compositionally biased region" description="Polar residues" evidence="1">
    <location>
        <begin position="92"/>
        <end position="107"/>
    </location>
</feature>
<feature type="compositionally biased region" description="Polar residues" evidence="1">
    <location>
        <begin position="1"/>
        <end position="34"/>
    </location>
</feature>
<dbReference type="AlphaFoldDB" id="M2Z022"/>
<sequence length="550" mass="57409">MNQPLGASIWSDSASGNENARPTQPTGATPSAPQSFSFDTSTTSNNNNIDTASSTPPAGALPPHVQASRRAPSPALSASSTTSTPTDATIADMSNTARGPTLFNPQQAKLLKSDPDYLETRRTSARPSRSRATAVASSPAPSSAPRQSLMASFNATPSRAPMSNGPSQWNQMQKEEPRGRATQITSAAAAAAAAVAANPHDRINEHKAAAPAPATPLSQATARGLGSMGGEEEVLKVESTVNSTNSSTAATPAVSLREPTSSSSNSGDKLLDAVKARFRAIGEDQEAAKKAKAETPAAPPAAPLPSTSSPAPAPAPVFSTPLAISTAKPAAAEPSAADRKTDLMNKAAAVEKKAELDVPSLAAKPIAPHERKKAAEEKPTEPPKAAPKVERKIQPKVEAKAEIKPVIKTEPKIEPAAAAPKPTNTPKPPAMPTPAASPDFDADAAYQKRVGELVAITKQNPARAAMEWDSLNEMNTVLEEMAEVQQERGALVAKRIEMNAKIDAAIALKDMRIAGCLNTYSRIKKMRKEEEEEAFAQEGGAKLNGLKQEE</sequence>
<feature type="compositionally biased region" description="Basic and acidic residues" evidence="1">
    <location>
        <begin position="199"/>
        <end position="208"/>
    </location>
</feature>
<feature type="compositionally biased region" description="Pro residues" evidence="1">
    <location>
        <begin position="423"/>
        <end position="432"/>
    </location>
</feature>
<feature type="region of interest" description="Disordered" evidence="1">
    <location>
        <begin position="285"/>
        <end position="317"/>
    </location>
</feature>
<dbReference type="OrthoDB" id="3650864at2759"/>
<feature type="compositionally biased region" description="Low complexity" evidence="1">
    <location>
        <begin position="187"/>
        <end position="197"/>
    </location>
</feature>
<feature type="compositionally biased region" description="Low complexity" evidence="1">
    <location>
        <begin position="239"/>
        <end position="255"/>
    </location>
</feature>
<reference evidence="2 3" key="1">
    <citation type="journal article" date="2012" name="PLoS Pathog.">
        <title>Diverse lifestyles and strategies of plant pathogenesis encoded in the genomes of eighteen Dothideomycetes fungi.</title>
        <authorList>
            <person name="Ohm R.A."/>
            <person name="Feau N."/>
            <person name="Henrissat B."/>
            <person name="Schoch C.L."/>
            <person name="Horwitz B.A."/>
            <person name="Barry K.W."/>
            <person name="Condon B.J."/>
            <person name="Copeland A.C."/>
            <person name="Dhillon B."/>
            <person name="Glaser F."/>
            <person name="Hesse C.N."/>
            <person name="Kosti I."/>
            <person name="LaButti K."/>
            <person name="Lindquist E.A."/>
            <person name="Lucas S."/>
            <person name="Salamov A.A."/>
            <person name="Bradshaw R.E."/>
            <person name="Ciuffetti L."/>
            <person name="Hamelin R.C."/>
            <person name="Kema G.H.J."/>
            <person name="Lawrence C."/>
            <person name="Scott J.A."/>
            <person name="Spatafora J.W."/>
            <person name="Turgeon B.G."/>
            <person name="de Wit P.J.G.M."/>
            <person name="Zhong S."/>
            <person name="Goodwin S.B."/>
            <person name="Grigoriev I.V."/>
        </authorList>
    </citation>
    <scope>NUCLEOTIDE SEQUENCE [LARGE SCALE GENOMIC DNA]</scope>
    <source>
        <strain evidence="2 3">CIRAD86</strain>
    </source>
</reference>
<gene>
    <name evidence="2" type="ORF">MYCFIDRAFT_196552</name>
</gene>
<feature type="compositionally biased region" description="Low complexity" evidence="1">
    <location>
        <begin position="68"/>
        <end position="89"/>
    </location>
</feature>